<reference evidence="2" key="1">
    <citation type="submission" date="2020-02" db="EMBL/GenBank/DDBJ databases">
        <authorList>
            <person name="Meier V. D."/>
        </authorList>
    </citation>
    <scope>NUCLEOTIDE SEQUENCE</scope>
    <source>
        <strain evidence="2">AVDCRST_MAG32</strain>
    </source>
</reference>
<proteinExistence type="predicted"/>
<dbReference type="AlphaFoldDB" id="A0A6J4N079"/>
<name>A0A6J4N079_9ACTN</name>
<accession>A0A6J4N079</accession>
<evidence type="ECO:0000256" key="1">
    <source>
        <dbReference type="SAM" id="MobiDB-lite"/>
    </source>
</evidence>
<protein>
    <submittedName>
        <fullName evidence="2">Uncharacterized protein</fullName>
    </submittedName>
</protein>
<feature type="compositionally biased region" description="Basic and acidic residues" evidence="1">
    <location>
        <begin position="14"/>
        <end position="29"/>
    </location>
</feature>
<sequence length="41" mass="4450">WTSWSGSCPSSPTHVDHLDRARAGSREASRSAAHVGPTRQF</sequence>
<evidence type="ECO:0000313" key="2">
    <source>
        <dbReference type="EMBL" id="CAA9374053.1"/>
    </source>
</evidence>
<feature type="compositionally biased region" description="Polar residues" evidence="1">
    <location>
        <begin position="1"/>
        <end position="13"/>
    </location>
</feature>
<gene>
    <name evidence="2" type="ORF">AVDCRST_MAG32-987</name>
</gene>
<dbReference type="EMBL" id="CADCUM010000045">
    <property type="protein sequence ID" value="CAA9374053.1"/>
    <property type="molecule type" value="Genomic_DNA"/>
</dbReference>
<feature type="region of interest" description="Disordered" evidence="1">
    <location>
        <begin position="1"/>
        <end position="41"/>
    </location>
</feature>
<feature type="non-terminal residue" evidence="2">
    <location>
        <position position="41"/>
    </location>
</feature>
<feature type="non-terminal residue" evidence="2">
    <location>
        <position position="1"/>
    </location>
</feature>
<organism evidence="2">
    <name type="scientific">uncultured Nocardioides sp</name>
    <dbReference type="NCBI Taxonomy" id="198441"/>
    <lineage>
        <taxon>Bacteria</taxon>
        <taxon>Bacillati</taxon>
        <taxon>Actinomycetota</taxon>
        <taxon>Actinomycetes</taxon>
        <taxon>Propionibacteriales</taxon>
        <taxon>Nocardioidaceae</taxon>
        <taxon>Nocardioides</taxon>
        <taxon>environmental samples</taxon>
    </lineage>
</organism>